<dbReference type="InterPro" id="IPR025746">
    <property type="entry name" value="PilX_N_dom"/>
</dbReference>
<dbReference type="EMBL" id="CP035467">
    <property type="protein sequence ID" value="QCW81005.1"/>
    <property type="molecule type" value="Genomic_DNA"/>
</dbReference>
<evidence type="ECO:0000259" key="1">
    <source>
        <dbReference type="Pfam" id="PF14341"/>
    </source>
</evidence>
<protein>
    <recommendedName>
        <fullName evidence="1">Type 4 fimbrial biogenesis protein PilX N-terminal domain-containing protein</fullName>
    </recommendedName>
</protein>
<keyword evidence="3" id="KW-1185">Reference proteome</keyword>
<dbReference type="OrthoDB" id="5563448at2"/>
<dbReference type="Proteomes" id="UP000305881">
    <property type="component" value="Chromosome"/>
</dbReference>
<reference evidence="3" key="1">
    <citation type="journal article" date="2019" name="J. Bacteriol.">
        <title>A Mutagenic Screen Identifies a TonB-Dependent Receptor Required for the Lanthanide Metal Switch in the Type I Methanotroph 'Methylotuvimicrobium buryatense' 5GB1C.</title>
        <authorList>
            <person name="Groom J.D."/>
            <person name="Ford S.M."/>
            <person name="Pesesky M.W."/>
            <person name="Lidstrom M.E."/>
        </authorList>
    </citation>
    <scope>NUCLEOTIDE SEQUENCE [LARGE SCALE GENOMIC DNA]</scope>
    <source>
        <strain evidence="3">5GB1C</strain>
    </source>
</reference>
<accession>A0A4V1IJD3</accession>
<evidence type="ECO:0000313" key="3">
    <source>
        <dbReference type="Proteomes" id="UP000305881"/>
    </source>
</evidence>
<dbReference type="STRING" id="675511.GCA_000341735_02791"/>
<dbReference type="Pfam" id="PF14341">
    <property type="entry name" value="PilX_N"/>
    <property type="match status" value="1"/>
</dbReference>
<organism evidence="2 3">
    <name type="scientific">Methylotuvimicrobium buryatense</name>
    <name type="common">Methylomicrobium buryatense</name>
    <dbReference type="NCBI Taxonomy" id="95641"/>
    <lineage>
        <taxon>Bacteria</taxon>
        <taxon>Pseudomonadati</taxon>
        <taxon>Pseudomonadota</taxon>
        <taxon>Gammaproteobacteria</taxon>
        <taxon>Methylococcales</taxon>
        <taxon>Methylococcaceae</taxon>
        <taxon>Methylotuvimicrobium</taxon>
    </lineage>
</organism>
<dbReference type="RefSeq" id="WP_017841283.1">
    <property type="nucleotide sequence ID" value="NZ_CP035467.1"/>
</dbReference>
<gene>
    <name evidence="2" type="ORF">EQU24_01105</name>
</gene>
<proteinExistence type="predicted"/>
<feature type="domain" description="Type 4 fimbrial biogenesis protein PilX N-terminal" evidence="1">
    <location>
        <begin position="13"/>
        <end position="64"/>
    </location>
</feature>
<evidence type="ECO:0000313" key="2">
    <source>
        <dbReference type="EMBL" id="QCW81005.1"/>
    </source>
</evidence>
<name>A0A4V1IJD3_METBY</name>
<dbReference type="KEGG" id="mbur:EQU24_01105"/>
<sequence length="403" mass="41802">MNMIGIGFMRRQQGAATLIVVIVLSIVMGGVALTTARTGVMEQQIVGNDLRAREAQEAAEAGLEYGLAWAKSNTIPNNVTCAAGSLPNGCPSALPPVVGTSTGESYNYLLTFTKGSDAIRVTSVSQGSNDASITAQSEAWVKQIRKSLFGSGMTMPPPLAASGCITGTKGSPTTYLLGVGNLVAASGTSASSTCLPQGHMNVNLWDDANNNGVLDTGETGVSDNYNVGTFPGCPGTECAWNNYFEMSLSDAKQEATDAGHVYTSIPCGPPNSSPSIYVVNNSGPINSSDITGSCSGVGIDNRTIGGPNNPVLLIIPSGYGCPKFNGSIRVYGVIYYETATACATNGFGGAEVYGAILIEGDAYKFNANTKFIEVDHGSGDALNDIFQMSVDDATRIPGTWKDF</sequence>
<dbReference type="AlphaFoldDB" id="A0A4V1IJD3"/>